<organism evidence="2 3">
    <name type="scientific">Pseudoxanthomonas broegbernensis</name>
    <dbReference type="NCBI Taxonomy" id="83619"/>
    <lineage>
        <taxon>Bacteria</taxon>
        <taxon>Pseudomonadati</taxon>
        <taxon>Pseudomonadota</taxon>
        <taxon>Gammaproteobacteria</taxon>
        <taxon>Lysobacterales</taxon>
        <taxon>Lysobacteraceae</taxon>
        <taxon>Pseudoxanthomonas</taxon>
    </lineage>
</organism>
<dbReference type="AlphaFoldDB" id="A0A7V8GLD8"/>
<dbReference type="Pfam" id="PF00535">
    <property type="entry name" value="Glycos_transf_2"/>
    <property type="match status" value="2"/>
</dbReference>
<protein>
    <submittedName>
        <fullName evidence="2">O-antigen biosynthesis protein</fullName>
    </submittedName>
</protein>
<keyword evidence="3" id="KW-1185">Reference proteome</keyword>
<dbReference type="Proteomes" id="UP000462066">
    <property type="component" value="Unassembled WGS sequence"/>
</dbReference>
<evidence type="ECO:0000313" key="3">
    <source>
        <dbReference type="Proteomes" id="UP000462066"/>
    </source>
</evidence>
<dbReference type="SUPFAM" id="SSF53448">
    <property type="entry name" value="Nucleotide-diphospho-sugar transferases"/>
    <property type="match status" value="2"/>
</dbReference>
<reference evidence="2 3" key="1">
    <citation type="submission" date="2017-10" db="EMBL/GenBank/DDBJ databases">
        <title>Whole genome sequencing of Pseudoxanthomonas broegbernensis DSM 12573(T).</title>
        <authorList>
            <person name="Kumar S."/>
            <person name="Bansal K."/>
            <person name="Kaur A."/>
            <person name="Patil P."/>
            <person name="Sharma S."/>
            <person name="Patil P.B."/>
        </authorList>
    </citation>
    <scope>NUCLEOTIDE SEQUENCE [LARGE SCALE GENOMIC DNA]</scope>
    <source>
        <strain evidence="2 3">DSM 12573</strain>
    </source>
</reference>
<comment type="caution">
    <text evidence="2">The sequence shown here is derived from an EMBL/GenBank/DDBJ whole genome shotgun (WGS) entry which is preliminary data.</text>
</comment>
<proteinExistence type="predicted"/>
<dbReference type="SUPFAM" id="SSF53756">
    <property type="entry name" value="UDP-Glycosyltransferase/glycogen phosphorylase"/>
    <property type="match status" value="1"/>
</dbReference>
<feature type="domain" description="Glycosyltransferase 2-like" evidence="1">
    <location>
        <begin position="3"/>
        <end position="124"/>
    </location>
</feature>
<feature type="domain" description="Glycosyltransferase 2-like" evidence="1">
    <location>
        <begin position="557"/>
        <end position="685"/>
    </location>
</feature>
<dbReference type="InterPro" id="IPR029044">
    <property type="entry name" value="Nucleotide-diphossugar_trans"/>
</dbReference>
<evidence type="ECO:0000259" key="1">
    <source>
        <dbReference type="Pfam" id="PF00535"/>
    </source>
</evidence>
<dbReference type="Gene3D" id="3.90.550.10">
    <property type="entry name" value="Spore Coat Polysaccharide Biosynthesis Protein SpsA, Chain A"/>
    <property type="match status" value="2"/>
</dbReference>
<dbReference type="Gene3D" id="3.40.50.2000">
    <property type="entry name" value="Glycogen Phosphorylase B"/>
    <property type="match status" value="1"/>
</dbReference>
<gene>
    <name evidence="2" type="ORF">B1992_11595</name>
</gene>
<evidence type="ECO:0000313" key="2">
    <source>
        <dbReference type="EMBL" id="KAF1685636.1"/>
    </source>
</evidence>
<dbReference type="InterPro" id="IPR001173">
    <property type="entry name" value="Glyco_trans_2-like"/>
</dbReference>
<dbReference type="PANTHER" id="PTHR43685">
    <property type="entry name" value="GLYCOSYLTRANSFERASE"/>
    <property type="match status" value="1"/>
</dbReference>
<dbReference type="EMBL" id="MWIP01000012">
    <property type="protein sequence ID" value="KAF1685636.1"/>
    <property type="molecule type" value="Genomic_DNA"/>
</dbReference>
<name>A0A7V8GLD8_9GAMM</name>
<sequence>MPAYKPHYLAAALESLRAQTWPNLELVVCDDCRGDRVRELVEAFAATVDFPVHYHRNPERLHESRNAARCVQLARGEYIKFLYDDDLLHPDCIAAQVAAIRGRHGVALVSSRRLRINAGGYALPDTLHTARLFACDMLIDGPSLVDFLGKHTVNFIGEPSAVLCRRADLLAFGDRLMDLDGVPIRWFGDLALYARLLQHGALAFLDRRLSSFRVSAQQFSQIGRNLPGIGDQGLEDFRQGLRKLGWCDESSGTTTPVMAALEPGAPSVAFDLAQALAGAESTANVQQQLHEWRRPRRWNAAQRGLGVAHVGAGGKARVGVVVSAGTHTPAAALDLTLGSLAMHADLLHLRVVVTGIDTVPERYAGAGFGAHVNASPGQVLRSMATEGIDWLLSVQAGAHFLTGGMQRLAMTLPSLQNCRALYADGWHVDADHQTSPLLLPDFDPGLVLANPSVFARHWLFHRDAVLAAPAIDPAAGAVPGLDLVLEVMAGNDAAAIHHMAEPLVSHTPLVVNEGAERQAILQHLKRMGHPRARVESTAAGLYRIEYGHDRQPPVSLVVIASANTALATLERCVVSLLEKTRYPNYELLLIDNGAAAETGQWMQQVETLAAGRVRAFAFDPPLMHAAACNVAATQAAGDYLLFLRPEVAALQPQWLEELLNHGLRPEVGIVGAKTVSADGKITHAGLVPGLLPSGGRAFAGSPMDAPGYMARLQVAQNYSAVADSCLLIGKALFVELEGFDHATFADAGADIDLCLRACQLGHPTVWTPHALLLHSAEVGPLPPAASDALVERWLPALAHDPAYNPSLRLDVPGGFRLGESDFSWRPFPWRPVPRVLAHPADPWGSGHYRVIQPLEALKTVARAEGALYATLLDTVAQARIDPDVVVLQRRVSDEDLERMRRMPRFSRALKVYELDDYLPNLPAKNVHREHMPRDILRSLRRAFGLVDRVVVSTPALAEAFAGMHPDIRIARNRLPPPWWKSLPAPNRNTGAKPRVGWAGGVGHAGDLEMVAGVIAELAGEVDWVFLGMCPERLQPYLAEFHPGVDIATYPRVLARLNLDLSIAPLEQNRFNECKSNLRLLEYGACAVPVVCSDVGPYRDAALPVTRVRNRHRDWVGAIRDHLADSEARAAAGDALRTAVHRDWMLADNGLEEWRAAWLP</sequence>
<dbReference type="PANTHER" id="PTHR43685:SF2">
    <property type="entry name" value="GLYCOSYLTRANSFERASE 2-LIKE DOMAIN-CONTAINING PROTEIN"/>
    <property type="match status" value="1"/>
</dbReference>
<dbReference type="CDD" id="cd00761">
    <property type="entry name" value="Glyco_tranf_GTA_type"/>
    <property type="match status" value="1"/>
</dbReference>
<dbReference type="InterPro" id="IPR050834">
    <property type="entry name" value="Glycosyltransf_2"/>
</dbReference>
<accession>A0A7V8GLD8</accession>